<dbReference type="Proteomes" id="UP000254649">
    <property type="component" value="Unassembled WGS sequence"/>
</dbReference>
<dbReference type="OrthoDB" id="9780392at2"/>
<accession>A0A380U3K3</accession>
<evidence type="ECO:0000313" key="3">
    <source>
        <dbReference type="Proteomes" id="UP000254649"/>
    </source>
</evidence>
<gene>
    <name evidence="2" type="ORF">NCTC10801_02377</name>
</gene>
<organism evidence="2 3">
    <name type="scientific">[Actinobacillus] rossii</name>
    <dbReference type="NCBI Taxonomy" id="123820"/>
    <lineage>
        <taxon>Bacteria</taxon>
        <taxon>Pseudomonadati</taxon>
        <taxon>Pseudomonadota</taxon>
        <taxon>Gammaproteobacteria</taxon>
        <taxon>Pasteurellales</taxon>
        <taxon>Pasteurellaceae</taxon>
    </lineage>
</organism>
<dbReference type="InterPro" id="IPR012312">
    <property type="entry name" value="Hemerythrin-like"/>
</dbReference>
<name>A0A380U3K3_9PAST</name>
<dbReference type="EMBL" id="UFRQ01000003">
    <property type="protein sequence ID" value="SUT95054.1"/>
    <property type="molecule type" value="Genomic_DNA"/>
</dbReference>
<dbReference type="AlphaFoldDB" id="A0A380U3K3"/>
<reference evidence="2 3" key="1">
    <citation type="submission" date="2018-06" db="EMBL/GenBank/DDBJ databases">
        <authorList>
            <consortium name="Pathogen Informatics"/>
            <person name="Doyle S."/>
        </authorList>
    </citation>
    <scope>NUCLEOTIDE SEQUENCE [LARGE SCALE GENOMIC DNA]</scope>
    <source>
        <strain evidence="2 3">NCTC10801</strain>
    </source>
</reference>
<dbReference type="Pfam" id="PF01814">
    <property type="entry name" value="Hemerythrin"/>
    <property type="match status" value="1"/>
</dbReference>
<proteinExistence type="predicted"/>
<dbReference type="CDD" id="cd12108">
    <property type="entry name" value="Hr-like"/>
    <property type="match status" value="1"/>
</dbReference>
<evidence type="ECO:0000259" key="1">
    <source>
        <dbReference type="Pfam" id="PF01814"/>
    </source>
</evidence>
<sequence>MINISPTIQTHSPSWADPIEMLYACHGRVKNFCRQLRILPDYLEKNGVNQAVKNDVQQILNYFNIAAPLHHDDEEKDFFPALINVAPQAQVNVDELERQHIKLHENWTALSAQLTALIQETSVTVDSHLIAQFIAGYDVHIALEEPLFEMGKQLIPAEQLEAMGKIMAARRKIN</sequence>
<evidence type="ECO:0000313" key="2">
    <source>
        <dbReference type="EMBL" id="SUT95054.1"/>
    </source>
</evidence>
<keyword evidence="3" id="KW-1185">Reference proteome</keyword>
<feature type="domain" description="Hemerythrin-like" evidence="1">
    <location>
        <begin position="17"/>
        <end position="145"/>
    </location>
</feature>
<protein>
    <submittedName>
        <fullName evidence="2">Hemerythrin HHE cation binding domain-containing protein</fullName>
    </submittedName>
</protein>
<dbReference type="Gene3D" id="1.20.120.520">
    <property type="entry name" value="nmb1532 protein domain like"/>
    <property type="match status" value="1"/>
</dbReference>